<reference evidence="1" key="1">
    <citation type="journal article" date="2020" name="Microb. Genom.">
        <title>Genetic diversity of clinical and environmental Mucorales isolates obtained from an investigation of mucormycosis cases among solid organ transplant recipients.</title>
        <authorList>
            <person name="Nguyen M.H."/>
            <person name="Kaul D."/>
            <person name="Muto C."/>
            <person name="Cheng S.J."/>
            <person name="Richter R.A."/>
            <person name="Bruno V.M."/>
            <person name="Liu G."/>
            <person name="Beyhan S."/>
            <person name="Sundermann A.J."/>
            <person name="Mounaud S."/>
            <person name="Pasculle A.W."/>
            <person name="Nierman W.C."/>
            <person name="Driscoll E."/>
            <person name="Cumbie R."/>
            <person name="Clancy C.J."/>
            <person name="Dupont C.L."/>
        </authorList>
    </citation>
    <scope>NUCLEOTIDE SEQUENCE</scope>
    <source>
        <strain evidence="1">GL11</strain>
    </source>
</reference>
<keyword evidence="2" id="KW-1185">Reference proteome</keyword>
<accession>A0A9P7BP36</accession>
<dbReference type="Proteomes" id="UP000716291">
    <property type="component" value="Unassembled WGS sequence"/>
</dbReference>
<name>A0A9P7BP36_RHIOR</name>
<proteinExistence type="predicted"/>
<comment type="caution">
    <text evidence="1">The sequence shown here is derived from an EMBL/GenBank/DDBJ whole genome shotgun (WGS) entry which is preliminary data.</text>
</comment>
<dbReference type="AlphaFoldDB" id="A0A9P7BP36"/>
<sequence length="195" mass="22077">MKLMENANTDDIAILYALKNRVNKLPRSETAHIIGETELISNYLDPLLSPMFHQPDKCKLFRWLNQTRNETAKQRPGRGVTITEQMHESFAAGFIEVKSFGMTGHHFLTHKNTLRLTIFCKETIDRGEVKCTLGVQAIGMFDTYYKNKSMLINTSQASPLIFTCADFIMKEANRSPAGFHEKAKLVQKAAIGCHP</sequence>
<gene>
    <name evidence="1" type="ORF">G6F64_008987</name>
</gene>
<dbReference type="EMBL" id="JAANQT010001560">
    <property type="protein sequence ID" value="KAG1304693.1"/>
    <property type="molecule type" value="Genomic_DNA"/>
</dbReference>
<evidence type="ECO:0000313" key="2">
    <source>
        <dbReference type="Proteomes" id="UP000716291"/>
    </source>
</evidence>
<protein>
    <submittedName>
        <fullName evidence="1">Uncharacterized protein</fullName>
    </submittedName>
</protein>
<evidence type="ECO:0000313" key="1">
    <source>
        <dbReference type="EMBL" id="KAG1304693.1"/>
    </source>
</evidence>
<organism evidence="1 2">
    <name type="scientific">Rhizopus oryzae</name>
    <name type="common">Mucormycosis agent</name>
    <name type="synonym">Rhizopus arrhizus var. delemar</name>
    <dbReference type="NCBI Taxonomy" id="64495"/>
    <lineage>
        <taxon>Eukaryota</taxon>
        <taxon>Fungi</taxon>
        <taxon>Fungi incertae sedis</taxon>
        <taxon>Mucoromycota</taxon>
        <taxon>Mucoromycotina</taxon>
        <taxon>Mucoromycetes</taxon>
        <taxon>Mucorales</taxon>
        <taxon>Mucorineae</taxon>
        <taxon>Rhizopodaceae</taxon>
        <taxon>Rhizopus</taxon>
    </lineage>
</organism>